<feature type="domain" description="Sushi" evidence="7">
    <location>
        <begin position="26"/>
        <end position="88"/>
    </location>
</feature>
<proteinExistence type="predicted"/>
<dbReference type="CDD" id="cd00033">
    <property type="entry name" value="CCP"/>
    <property type="match status" value="4"/>
</dbReference>
<dbReference type="FunFam" id="2.10.70.10:FF:000014">
    <property type="entry name" value="Membrane cofactor protein"/>
    <property type="match status" value="2"/>
</dbReference>
<feature type="chain" id="PRO_5034383084" description="Sushi domain-containing protein" evidence="6">
    <location>
        <begin position="27"/>
        <end position="334"/>
    </location>
</feature>
<dbReference type="PROSITE" id="PS50923">
    <property type="entry name" value="SUSHI"/>
    <property type="match status" value="4"/>
</dbReference>
<organism evidence="8 9">
    <name type="scientific">Scleropages formosus</name>
    <name type="common">Asian bonytongue</name>
    <name type="synonym">Osteoglossum formosum</name>
    <dbReference type="NCBI Taxonomy" id="113540"/>
    <lineage>
        <taxon>Eukaryota</taxon>
        <taxon>Metazoa</taxon>
        <taxon>Chordata</taxon>
        <taxon>Craniata</taxon>
        <taxon>Vertebrata</taxon>
        <taxon>Euteleostomi</taxon>
        <taxon>Actinopterygii</taxon>
        <taxon>Neopterygii</taxon>
        <taxon>Teleostei</taxon>
        <taxon>Osteoglossocephala</taxon>
        <taxon>Osteoglossomorpha</taxon>
        <taxon>Osteoglossiformes</taxon>
        <taxon>Osteoglossidae</taxon>
        <taxon>Scleropages</taxon>
    </lineage>
</organism>
<reference evidence="8" key="3">
    <citation type="submission" date="2025-09" db="UniProtKB">
        <authorList>
            <consortium name="Ensembl"/>
        </authorList>
    </citation>
    <scope>IDENTIFICATION</scope>
</reference>
<gene>
    <name evidence="8" type="primary">rca2.2</name>
</gene>
<dbReference type="PANTHER" id="PTHR45656:SF4">
    <property type="entry name" value="PROTEIN CBR-CLEC-78"/>
    <property type="match status" value="1"/>
</dbReference>
<dbReference type="InterPro" id="IPR035976">
    <property type="entry name" value="Sushi/SCR/CCP_sf"/>
</dbReference>
<feature type="disulfide bond" evidence="5">
    <location>
        <begin position="118"/>
        <end position="145"/>
    </location>
</feature>
<keyword evidence="1 5" id="KW-0768">Sushi</keyword>
<feature type="disulfide bond" evidence="5">
    <location>
        <begin position="150"/>
        <end position="193"/>
    </location>
</feature>
<feature type="domain" description="Sushi" evidence="7">
    <location>
        <begin position="89"/>
        <end position="147"/>
    </location>
</feature>
<evidence type="ECO:0000313" key="8">
    <source>
        <dbReference type="Ensembl" id="ENSSFOP00015025965.2"/>
    </source>
</evidence>
<evidence type="ECO:0000313" key="9">
    <source>
        <dbReference type="Proteomes" id="UP000694397"/>
    </source>
</evidence>
<dbReference type="InterPro" id="IPR000436">
    <property type="entry name" value="Sushi_SCR_CCP_dom"/>
</dbReference>
<evidence type="ECO:0000256" key="3">
    <source>
        <dbReference type="ARBA" id="ARBA00022737"/>
    </source>
</evidence>
<protein>
    <recommendedName>
        <fullName evidence="7">Sushi domain-containing protein</fullName>
    </recommendedName>
</protein>
<feature type="domain" description="Sushi" evidence="7">
    <location>
        <begin position="148"/>
        <end position="208"/>
    </location>
</feature>
<dbReference type="OrthoDB" id="6480633at2759"/>
<accession>A0A8C9S535</accession>
<reference evidence="8" key="2">
    <citation type="submission" date="2025-08" db="UniProtKB">
        <authorList>
            <consortium name="Ensembl"/>
        </authorList>
    </citation>
    <scope>IDENTIFICATION</scope>
</reference>
<evidence type="ECO:0000259" key="7">
    <source>
        <dbReference type="PROSITE" id="PS50923"/>
    </source>
</evidence>
<evidence type="ECO:0000256" key="5">
    <source>
        <dbReference type="PROSITE-ProRule" id="PRU00302"/>
    </source>
</evidence>
<reference evidence="8 9" key="1">
    <citation type="submission" date="2019-04" db="EMBL/GenBank/DDBJ databases">
        <authorList>
            <consortium name="Wellcome Sanger Institute Data Sharing"/>
        </authorList>
    </citation>
    <scope>NUCLEOTIDE SEQUENCE [LARGE SCALE GENOMIC DNA]</scope>
</reference>
<dbReference type="AlphaFoldDB" id="A0A8C9S535"/>
<evidence type="ECO:0000256" key="2">
    <source>
        <dbReference type="ARBA" id="ARBA00022729"/>
    </source>
</evidence>
<dbReference type="Pfam" id="PF00084">
    <property type="entry name" value="Sushi"/>
    <property type="match status" value="4"/>
</dbReference>
<name>A0A8C9S535_SCLFO</name>
<dbReference type="Ensembl" id="ENSSFOT00015026254.2">
    <property type="protein sequence ID" value="ENSSFOP00015025965.2"/>
    <property type="gene ID" value="ENSSFOG00015016695.2"/>
</dbReference>
<feature type="disulfide bond" evidence="5">
    <location>
        <begin position="179"/>
        <end position="206"/>
    </location>
</feature>
<dbReference type="SMART" id="SM00032">
    <property type="entry name" value="CCP"/>
    <property type="match status" value="4"/>
</dbReference>
<feature type="signal peptide" evidence="6">
    <location>
        <begin position="1"/>
        <end position="26"/>
    </location>
</feature>
<keyword evidence="2 6" id="KW-0732">Signal</keyword>
<evidence type="ECO:0000256" key="4">
    <source>
        <dbReference type="ARBA" id="ARBA00023157"/>
    </source>
</evidence>
<dbReference type="Proteomes" id="UP000694397">
    <property type="component" value="Chromosome 19"/>
</dbReference>
<evidence type="ECO:0000256" key="1">
    <source>
        <dbReference type="ARBA" id="ARBA00022659"/>
    </source>
</evidence>
<feature type="disulfide bond" evidence="5">
    <location>
        <begin position="59"/>
        <end position="86"/>
    </location>
</feature>
<keyword evidence="9" id="KW-1185">Reference proteome</keyword>
<dbReference type="PANTHER" id="PTHR45656">
    <property type="entry name" value="PROTEIN CBR-CLEC-78"/>
    <property type="match status" value="1"/>
</dbReference>
<dbReference type="Gene3D" id="2.10.70.10">
    <property type="entry name" value="Complement Module, domain 1"/>
    <property type="match status" value="4"/>
</dbReference>
<dbReference type="InterPro" id="IPR051277">
    <property type="entry name" value="SEZ6_CSMD_C4BPB_Regulators"/>
</dbReference>
<dbReference type="GeneTree" id="ENSGT00940000164219"/>
<comment type="caution">
    <text evidence="5">Lacks conserved residue(s) required for the propagation of feature annotation.</text>
</comment>
<keyword evidence="3" id="KW-0677">Repeat</keyword>
<sequence>MIFCKILNVCCLLLMGLTYGNVAVYAQCTKPPAYPNVSLTSESLQLTEFPDGTIVKYECAVGYRRTQGSTSSTCTAGTWSNLELKCEKISCGSPPEVLNGKYNLSQGLEFGAVIVVICNKGYVLANQVTWRMCTESGWSNRDPVCEVVKCPAPPTVSHGHANVDPDTTISYGNVVQYTCDAGYDLIGNSEIVCTENATFQPPAPECKNVSCPNPVVENGNRVGGGPPPYRYKAFVAYQCNPGYELKGLAEITCDVNGWSPPPPTCERQGRTDSPFSFLHSCTLACSFMVFCFFPLQFELNNPFLGKWAELRMKNSSCTISLVTIRHMHLSVGES</sequence>
<evidence type="ECO:0000256" key="6">
    <source>
        <dbReference type="SAM" id="SignalP"/>
    </source>
</evidence>
<keyword evidence="4 5" id="KW-1015">Disulfide bond</keyword>
<dbReference type="SUPFAM" id="SSF57535">
    <property type="entry name" value="Complement control module/SCR domain"/>
    <property type="match status" value="4"/>
</dbReference>
<feature type="domain" description="Sushi" evidence="7">
    <location>
        <begin position="209"/>
        <end position="267"/>
    </location>
</feature>